<accession>A0A2P2R5F3</accession>
<proteinExistence type="predicted"/>
<sequence length="41" mass="4761">MVVLLISALCHQDGHLSWCSWFLVCFMKENKLSTLICMLFV</sequence>
<protein>
    <submittedName>
        <fullName evidence="1">Uncharacterized protein</fullName>
    </submittedName>
</protein>
<name>A0A2P2R5F3_RHIMU</name>
<dbReference type="AlphaFoldDB" id="A0A2P2R5F3"/>
<organism evidence="1">
    <name type="scientific">Rhizophora mucronata</name>
    <name type="common">Asiatic mangrove</name>
    <dbReference type="NCBI Taxonomy" id="61149"/>
    <lineage>
        <taxon>Eukaryota</taxon>
        <taxon>Viridiplantae</taxon>
        <taxon>Streptophyta</taxon>
        <taxon>Embryophyta</taxon>
        <taxon>Tracheophyta</taxon>
        <taxon>Spermatophyta</taxon>
        <taxon>Magnoliopsida</taxon>
        <taxon>eudicotyledons</taxon>
        <taxon>Gunneridae</taxon>
        <taxon>Pentapetalae</taxon>
        <taxon>rosids</taxon>
        <taxon>fabids</taxon>
        <taxon>Malpighiales</taxon>
        <taxon>Rhizophoraceae</taxon>
        <taxon>Rhizophora</taxon>
    </lineage>
</organism>
<evidence type="ECO:0000313" key="1">
    <source>
        <dbReference type="EMBL" id="MBX74427.1"/>
    </source>
</evidence>
<dbReference type="EMBL" id="GGEC01093943">
    <property type="protein sequence ID" value="MBX74427.1"/>
    <property type="molecule type" value="Transcribed_RNA"/>
</dbReference>
<reference evidence="1" key="1">
    <citation type="submission" date="2018-02" db="EMBL/GenBank/DDBJ databases">
        <title>Rhizophora mucronata_Transcriptome.</title>
        <authorList>
            <person name="Meera S.P."/>
            <person name="Sreeshan A."/>
            <person name="Augustine A."/>
        </authorList>
    </citation>
    <scope>NUCLEOTIDE SEQUENCE</scope>
    <source>
        <tissue evidence="1">Leaf</tissue>
    </source>
</reference>